<dbReference type="EMBL" id="MWDB01000061">
    <property type="protein sequence ID" value="OQB40014.1"/>
    <property type="molecule type" value="Genomic_DNA"/>
</dbReference>
<dbReference type="PRINTS" id="PR00505">
    <property type="entry name" value="D12N6MTFRASE"/>
</dbReference>
<gene>
    <name evidence="6" type="primary">fokIM</name>
    <name evidence="6" type="ORF">BWY04_01462</name>
</gene>
<evidence type="ECO:0000313" key="6">
    <source>
        <dbReference type="EMBL" id="OQB40014.1"/>
    </source>
</evidence>
<dbReference type="InterPro" id="IPR002052">
    <property type="entry name" value="DNA_methylase_N6_adenine_CS"/>
</dbReference>
<dbReference type="InterPro" id="IPR029063">
    <property type="entry name" value="SAM-dependent_MTases_sf"/>
</dbReference>
<keyword evidence="4" id="KW-0949">S-adenosyl-L-methionine</keyword>
<keyword evidence="2 6" id="KW-0489">Methyltransferase</keyword>
<comment type="caution">
    <text evidence="6">The sequence shown here is derived from an EMBL/GenBank/DDBJ whole genome shotgun (WGS) entry which is preliminary data.</text>
</comment>
<dbReference type="EC" id="2.1.1.72" evidence="1"/>
<dbReference type="PROSITE" id="PS00092">
    <property type="entry name" value="N6_MTASE"/>
    <property type="match status" value="1"/>
</dbReference>
<keyword evidence="3 6" id="KW-0808">Transferase</keyword>
<comment type="catalytic activity">
    <reaction evidence="5">
        <text>a 2'-deoxyadenosine in DNA + S-adenosyl-L-methionine = an N(6)-methyl-2'-deoxyadenosine in DNA + S-adenosyl-L-homocysteine + H(+)</text>
        <dbReference type="Rhea" id="RHEA:15197"/>
        <dbReference type="Rhea" id="RHEA-COMP:12418"/>
        <dbReference type="Rhea" id="RHEA-COMP:12419"/>
        <dbReference type="ChEBI" id="CHEBI:15378"/>
        <dbReference type="ChEBI" id="CHEBI:57856"/>
        <dbReference type="ChEBI" id="CHEBI:59789"/>
        <dbReference type="ChEBI" id="CHEBI:90615"/>
        <dbReference type="ChEBI" id="CHEBI:90616"/>
        <dbReference type="EC" id="2.1.1.72"/>
    </reaction>
</comment>
<accession>A0A1V5ZJ79</accession>
<dbReference type="GO" id="GO:0009307">
    <property type="term" value="P:DNA restriction-modification system"/>
    <property type="evidence" value="ECO:0007669"/>
    <property type="project" value="InterPro"/>
</dbReference>
<dbReference type="GO" id="GO:0009007">
    <property type="term" value="F:site-specific DNA-methyltransferase (adenine-specific) activity"/>
    <property type="evidence" value="ECO:0007669"/>
    <property type="project" value="UniProtKB-EC"/>
</dbReference>
<reference evidence="6" key="1">
    <citation type="submission" date="2017-02" db="EMBL/GenBank/DDBJ databases">
        <title>Delving into the versatile metabolic prowess of the omnipresent phylum Bacteroidetes.</title>
        <authorList>
            <person name="Nobu M.K."/>
            <person name="Mei R."/>
            <person name="Narihiro T."/>
            <person name="Kuroda K."/>
            <person name="Liu W.-T."/>
        </authorList>
    </citation>
    <scope>NUCLEOTIDE SEQUENCE</scope>
    <source>
        <strain evidence="6">ADurb.Bin160</strain>
    </source>
</reference>
<name>A0A1V5ZJ79_9BACT</name>
<proteinExistence type="predicted"/>
<evidence type="ECO:0000256" key="4">
    <source>
        <dbReference type="ARBA" id="ARBA00022691"/>
    </source>
</evidence>
<evidence type="ECO:0000256" key="2">
    <source>
        <dbReference type="ARBA" id="ARBA00022603"/>
    </source>
</evidence>
<organism evidence="6">
    <name type="scientific">candidate division CPR1 bacterium ADurb.Bin160</name>
    <dbReference type="NCBI Taxonomy" id="1852826"/>
    <lineage>
        <taxon>Bacteria</taxon>
        <taxon>candidate division CPR1</taxon>
    </lineage>
</organism>
<dbReference type="Pfam" id="PF02086">
    <property type="entry name" value="MethyltransfD12"/>
    <property type="match status" value="1"/>
</dbReference>
<dbReference type="Proteomes" id="UP000485621">
    <property type="component" value="Unassembled WGS sequence"/>
</dbReference>
<sequence>MNYIGSKLSILNFVKDSINKTLELSNDKRNANQMIFADLFAGTGIVGASFKKEGYKVISNDIQYYSYILNKHIIENNEELKFDGICLFFPEISKLSSVERVFFILKFLENLEGKEGFIYNNYCYGGTKDSENPRIYFSDENGKKVDSIRETIEVWYNKNWIIENEYFFLLASLIDSIDRYANTASVYGAFLKKLKKSAQKKLELKPYHSTIINNQNNTVFNLDINKLIKTIKGDILYLDPPYNHRQYATNYHLLETIAKYDFPKIKGKTGLREYEEQKSLYCSKNNAVEIFEDLINNANFKYIFLSYNDEGIISIEEIERIFSKKGKYIRFEMDYKRFKADKDENRNHAKTSTIEYLHCLTVN</sequence>
<evidence type="ECO:0000256" key="5">
    <source>
        <dbReference type="ARBA" id="ARBA00047942"/>
    </source>
</evidence>
<evidence type="ECO:0000256" key="3">
    <source>
        <dbReference type="ARBA" id="ARBA00022679"/>
    </source>
</evidence>
<protein>
    <recommendedName>
        <fullName evidence="1">site-specific DNA-methyltransferase (adenine-specific)</fullName>
        <ecNumber evidence="1">2.1.1.72</ecNumber>
    </recommendedName>
</protein>
<dbReference type="AlphaFoldDB" id="A0A1V5ZJ79"/>
<dbReference type="GO" id="GO:0003676">
    <property type="term" value="F:nucleic acid binding"/>
    <property type="evidence" value="ECO:0007669"/>
    <property type="project" value="InterPro"/>
</dbReference>
<dbReference type="GO" id="GO:0032259">
    <property type="term" value="P:methylation"/>
    <property type="evidence" value="ECO:0007669"/>
    <property type="project" value="UniProtKB-KW"/>
</dbReference>
<dbReference type="InterPro" id="IPR012327">
    <property type="entry name" value="MeTrfase_D12"/>
</dbReference>
<evidence type="ECO:0000256" key="1">
    <source>
        <dbReference type="ARBA" id="ARBA00011900"/>
    </source>
</evidence>
<dbReference type="SUPFAM" id="SSF53335">
    <property type="entry name" value="S-adenosyl-L-methionine-dependent methyltransferases"/>
    <property type="match status" value="1"/>
</dbReference>